<dbReference type="CDD" id="cd05483">
    <property type="entry name" value="retropepsin_like_bacteria"/>
    <property type="match status" value="1"/>
</dbReference>
<keyword evidence="1" id="KW-0677">Repeat</keyword>
<dbReference type="Gene3D" id="2.40.70.10">
    <property type="entry name" value="Acid Proteases"/>
    <property type="match status" value="1"/>
</dbReference>
<dbReference type="Pfam" id="PF13432">
    <property type="entry name" value="TPR_16"/>
    <property type="match status" value="2"/>
</dbReference>
<sequence length="686" mass="79055">MKNYLLIILLLCAGAYSGYGQKKQPSDYHLQKAIDLIQNNGDKKEVMKCLDQQLQETPNNADARIARANLYYQQKKYGNALLDANLAIKYYKKGGMFPKYLMYWERARTYYDMEDSDKALADYDTAYKLVLKDKKGTTDIHDILYERAQIYYDLKDYANADADYRQMLKHDEADQVAMIGLIRNMIARKEYDAALELVNKCEKYDTDYDETYRFRMQIYDKTGEVDKAIDDAIAYHEKSENPSSELTNPIFKKHLSYALAKVTSKINSVSDNGSWKMLRVTIYELGHDYANAIKAYDDLEKEYGTSRNIYYYRADCYNEIGDTERAVVDMTKFIELGDGKDYFAIVRRADYYREGGKYEEAIADFTKGIELEPVDAYAYYKRGWCYELTGDDDSAMKDYNAGIDVDKSYPYIFLMRGELYLKRGEKEKANADFEEIIRQDTVAESGSCRQYALHLLGRNTEALEWMEKVIAADSTGNGVYYDKSCLLARMGQLDESVTALRKAFKNGYRSFAHIEHDDDMDAIRELPEFKRLIEEYKAKPIRIEADDEQAKDKIETISEIQMKKMHSGLYEIPCTINELPLKFFFDTGASTVTISSVEANFMLKNGYLKSDDIKGKEYYSVATGEIHEGTTIRLREIKIGDAILRNVDASVVHNQQAPLLLGQTVLERFGTVTIDNINSKLIIKQK</sequence>
<dbReference type="SUPFAM" id="SSF48452">
    <property type="entry name" value="TPR-like"/>
    <property type="match status" value="2"/>
</dbReference>
<dbReference type="Gene3D" id="1.25.40.10">
    <property type="entry name" value="Tetratricopeptide repeat domain"/>
    <property type="match status" value="3"/>
</dbReference>
<dbReference type="NCBIfam" id="NF047558">
    <property type="entry name" value="TPR_END_plus"/>
    <property type="match status" value="1"/>
</dbReference>
<dbReference type="InterPro" id="IPR021109">
    <property type="entry name" value="Peptidase_aspartic_dom_sf"/>
</dbReference>
<evidence type="ECO:0000256" key="3">
    <source>
        <dbReference type="PROSITE-ProRule" id="PRU00339"/>
    </source>
</evidence>
<proteinExistence type="predicted"/>
<evidence type="ECO:0000256" key="1">
    <source>
        <dbReference type="ARBA" id="ARBA00022737"/>
    </source>
</evidence>
<dbReference type="InterPro" id="IPR011990">
    <property type="entry name" value="TPR-like_helical_dom_sf"/>
</dbReference>
<dbReference type="SUPFAM" id="SSF50630">
    <property type="entry name" value="Acid proteases"/>
    <property type="match status" value="1"/>
</dbReference>
<name>A0A8S5M2F5_9CAUD</name>
<dbReference type="InterPro" id="IPR050498">
    <property type="entry name" value="Ycf3"/>
</dbReference>
<keyword evidence="4" id="KW-0645">Protease</keyword>
<accession>A0A8S5M2F5</accession>
<protein>
    <submittedName>
        <fullName evidence="4">Gag-polyprotein putative aspartyl protease</fullName>
    </submittedName>
</protein>
<dbReference type="GO" id="GO:0008233">
    <property type="term" value="F:peptidase activity"/>
    <property type="evidence" value="ECO:0007669"/>
    <property type="project" value="UniProtKB-KW"/>
</dbReference>
<dbReference type="PROSITE" id="PS50005">
    <property type="entry name" value="TPR"/>
    <property type="match status" value="2"/>
</dbReference>
<dbReference type="PANTHER" id="PTHR44858:SF1">
    <property type="entry name" value="UDP-N-ACETYLGLUCOSAMINE--PEPTIDE N-ACETYLGLUCOSAMINYLTRANSFERASE SPINDLY-RELATED"/>
    <property type="match status" value="1"/>
</dbReference>
<dbReference type="EMBL" id="BK014804">
    <property type="protein sequence ID" value="DAD76497.1"/>
    <property type="molecule type" value="Genomic_DNA"/>
</dbReference>
<dbReference type="SMART" id="SM00028">
    <property type="entry name" value="TPR"/>
    <property type="match status" value="7"/>
</dbReference>
<dbReference type="InterPro" id="IPR019734">
    <property type="entry name" value="TPR_rpt"/>
</dbReference>
<dbReference type="SUPFAM" id="SSF48439">
    <property type="entry name" value="Protein prenylyltransferase"/>
    <property type="match status" value="1"/>
</dbReference>
<dbReference type="InterPro" id="IPR034122">
    <property type="entry name" value="Retropepsin-like_bacterial"/>
</dbReference>
<dbReference type="Pfam" id="PF13181">
    <property type="entry name" value="TPR_8"/>
    <property type="match status" value="1"/>
</dbReference>
<keyword evidence="4" id="KW-0378">Hydrolase</keyword>
<evidence type="ECO:0000256" key="2">
    <source>
        <dbReference type="ARBA" id="ARBA00022803"/>
    </source>
</evidence>
<organism evidence="4">
    <name type="scientific">Siphoviridae sp. ctqpo8</name>
    <dbReference type="NCBI Taxonomy" id="2826469"/>
    <lineage>
        <taxon>Viruses</taxon>
        <taxon>Duplodnaviria</taxon>
        <taxon>Heunggongvirae</taxon>
        <taxon>Uroviricota</taxon>
        <taxon>Caudoviricetes</taxon>
    </lineage>
</organism>
<feature type="repeat" description="TPR" evidence="3">
    <location>
        <begin position="342"/>
        <end position="375"/>
    </location>
</feature>
<reference evidence="4" key="1">
    <citation type="journal article" date="2021" name="Proc. Natl. Acad. Sci. U.S.A.">
        <title>A Catalog of Tens of Thousands of Viruses from Human Metagenomes Reveals Hidden Associations with Chronic Diseases.</title>
        <authorList>
            <person name="Tisza M.J."/>
            <person name="Buck C.B."/>
        </authorList>
    </citation>
    <scope>NUCLEOTIDE SEQUENCE</scope>
    <source>
        <strain evidence="4">Ctqpo8</strain>
    </source>
</reference>
<feature type="repeat" description="TPR" evidence="3">
    <location>
        <begin position="376"/>
        <end position="409"/>
    </location>
</feature>
<evidence type="ECO:0000313" key="4">
    <source>
        <dbReference type="EMBL" id="DAD76497.1"/>
    </source>
</evidence>
<dbReference type="Pfam" id="PF13975">
    <property type="entry name" value="gag-asp_proteas"/>
    <property type="match status" value="1"/>
</dbReference>
<keyword evidence="2 3" id="KW-0802">TPR repeat</keyword>
<dbReference type="PANTHER" id="PTHR44858">
    <property type="entry name" value="TETRATRICOPEPTIDE REPEAT PROTEIN 6"/>
    <property type="match status" value="1"/>
</dbReference>
<dbReference type="Pfam" id="PF13174">
    <property type="entry name" value="TPR_6"/>
    <property type="match status" value="1"/>
</dbReference>
<dbReference type="GO" id="GO:0006508">
    <property type="term" value="P:proteolysis"/>
    <property type="evidence" value="ECO:0007669"/>
    <property type="project" value="UniProtKB-KW"/>
</dbReference>